<gene>
    <name evidence="1" type="ORF">GN958_ATG21362</name>
</gene>
<reference evidence="1" key="1">
    <citation type="submission" date="2020-03" db="EMBL/GenBank/DDBJ databases">
        <title>Hybrid Assembly of Korean Phytophthora infestans isolates.</title>
        <authorList>
            <person name="Prokchorchik M."/>
            <person name="Lee Y."/>
            <person name="Seo J."/>
            <person name="Cho J.-H."/>
            <person name="Park Y.-E."/>
            <person name="Jang D.-C."/>
            <person name="Im J.-S."/>
            <person name="Choi J.-G."/>
            <person name="Park H.-J."/>
            <person name="Lee G.-B."/>
            <person name="Lee Y.-G."/>
            <person name="Hong S.-Y."/>
            <person name="Cho K."/>
            <person name="Sohn K.H."/>
        </authorList>
    </citation>
    <scope>NUCLEOTIDE SEQUENCE</scope>
    <source>
        <strain evidence="1">KR_2_A2</strain>
    </source>
</reference>
<name>A0A8S9TR66_PHYIN</name>
<evidence type="ECO:0000313" key="1">
    <source>
        <dbReference type="EMBL" id="KAF4129407.1"/>
    </source>
</evidence>
<protein>
    <submittedName>
        <fullName evidence="1">Uncharacterized protein</fullName>
    </submittedName>
</protein>
<organism evidence="1 2">
    <name type="scientific">Phytophthora infestans</name>
    <name type="common">Potato late blight agent</name>
    <name type="synonym">Botrytis infestans</name>
    <dbReference type="NCBI Taxonomy" id="4787"/>
    <lineage>
        <taxon>Eukaryota</taxon>
        <taxon>Sar</taxon>
        <taxon>Stramenopiles</taxon>
        <taxon>Oomycota</taxon>
        <taxon>Peronosporomycetes</taxon>
        <taxon>Peronosporales</taxon>
        <taxon>Peronosporaceae</taxon>
        <taxon>Phytophthora</taxon>
    </lineage>
</organism>
<dbReference type="Proteomes" id="UP000704712">
    <property type="component" value="Unassembled WGS sequence"/>
</dbReference>
<dbReference type="AlphaFoldDB" id="A0A8S9TR66"/>
<comment type="caution">
    <text evidence="1">The sequence shown here is derived from an EMBL/GenBank/DDBJ whole genome shotgun (WGS) entry which is preliminary data.</text>
</comment>
<dbReference type="EMBL" id="JAACNO010002960">
    <property type="protein sequence ID" value="KAF4129407.1"/>
    <property type="molecule type" value="Genomic_DNA"/>
</dbReference>
<evidence type="ECO:0000313" key="2">
    <source>
        <dbReference type="Proteomes" id="UP000704712"/>
    </source>
</evidence>
<sequence length="246" mass="27305">MPKPLMVDDTTALRDISFKSSQDQRLPSANASKTGKWRIVPGTGRCYKSYIDLQAKDLSDGYRVPSAISPKHGWQNIFGIPCTPTYYEIAFNDPDDEDDAEDTDVDVTVDGNIVSTTPLKPTQAAKPLFQPNPFYTYHELTEPEGRLATISAQPHALQVLLNEDSPLLKAAVQEHAYSQFLMWSDEVLEAIWSGDLGEHFDTHLPAHVEAAVGMFTEVDNSDDEDDEMGTLENENVEEELIATSSL</sequence>
<proteinExistence type="predicted"/>
<accession>A0A8S9TR66</accession>